<evidence type="ECO:0000259" key="1">
    <source>
        <dbReference type="PROSITE" id="PS51186"/>
    </source>
</evidence>
<sequence length="154" mass="17470">MLIRTASTQDIEAILSLYRLLFREMAVLQPDRLQAVEQDRDFIASSVNNDTFHLLVAEDEKGGIKGFAIAQEQKTPPFNCLVPRTYGHIFDLVVSQDARSLGVGQKLLAGMKTWAQEKHYSHLELNVLSKNVDAIRFYAREGYQEVNRTMAITL</sequence>
<keyword evidence="5" id="KW-1185">Reference proteome</keyword>
<dbReference type="InterPro" id="IPR000182">
    <property type="entry name" value="GNAT_dom"/>
</dbReference>
<dbReference type="HOGENOM" id="CLU_013985_36_3_6"/>
<dbReference type="Pfam" id="PF00583">
    <property type="entry name" value="Acetyltransf_1"/>
    <property type="match status" value="1"/>
</dbReference>
<dbReference type="PANTHER" id="PTHR43072">
    <property type="entry name" value="N-ACETYLTRANSFERASE"/>
    <property type="match status" value="1"/>
</dbReference>
<dbReference type="Proteomes" id="UP000032721">
    <property type="component" value="Chromosome"/>
</dbReference>
<keyword evidence="2" id="KW-0808">Transferase</keyword>
<organism evidence="2 4">
    <name type="scientific">Xenorhabdus doucetiae</name>
    <dbReference type="NCBI Taxonomy" id="351671"/>
    <lineage>
        <taxon>Bacteria</taxon>
        <taxon>Pseudomonadati</taxon>
        <taxon>Pseudomonadota</taxon>
        <taxon>Gammaproteobacteria</taxon>
        <taxon>Enterobacterales</taxon>
        <taxon>Morganellaceae</taxon>
        <taxon>Xenorhabdus</taxon>
    </lineage>
</organism>
<evidence type="ECO:0000313" key="3">
    <source>
        <dbReference type="EMBL" id="TYP01017.1"/>
    </source>
</evidence>
<dbReference type="CDD" id="cd04301">
    <property type="entry name" value="NAT_SF"/>
    <property type="match status" value="1"/>
</dbReference>
<dbReference type="PROSITE" id="PS51186">
    <property type="entry name" value="GNAT"/>
    <property type="match status" value="1"/>
</dbReference>
<dbReference type="Proteomes" id="UP000324170">
    <property type="component" value="Unassembled WGS sequence"/>
</dbReference>
<dbReference type="STRING" id="351671.XDD1_1432"/>
<dbReference type="EMBL" id="FO704550">
    <property type="protein sequence ID" value="CDG17131.1"/>
    <property type="molecule type" value="Genomic_DNA"/>
</dbReference>
<feature type="domain" description="N-acetyltransferase" evidence="1">
    <location>
        <begin position="1"/>
        <end position="154"/>
    </location>
</feature>
<accession>A0A068QR58</accession>
<dbReference type="GO" id="GO:0016747">
    <property type="term" value="F:acyltransferase activity, transferring groups other than amino-acyl groups"/>
    <property type="evidence" value="ECO:0007669"/>
    <property type="project" value="InterPro"/>
</dbReference>
<dbReference type="InterPro" id="IPR016181">
    <property type="entry name" value="Acyl_CoA_acyltransferase"/>
</dbReference>
<evidence type="ECO:0000313" key="5">
    <source>
        <dbReference type="Proteomes" id="UP000324170"/>
    </source>
</evidence>
<reference evidence="3 5" key="2">
    <citation type="submission" date="2019-07" db="EMBL/GenBank/DDBJ databases">
        <title>Genomic Encyclopedia of Type Strains, Phase I: the one thousand microbial genomes (KMG-I) project.</title>
        <authorList>
            <person name="Kyrpides N."/>
        </authorList>
    </citation>
    <scope>NUCLEOTIDE SEQUENCE [LARGE SCALE GENOMIC DNA]</scope>
    <source>
        <strain evidence="3 5">DSM 17909</strain>
    </source>
</reference>
<dbReference type="Gene3D" id="3.40.630.30">
    <property type="match status" value="1"/>
</dbReference>
<keyword evidence="2" id="KW-0012">Acyltransferase</keyword>
<protein>
    <submittedName>
        <fullName evidence="3">L-amino acid N-acyltransferase YncA</fullName>
    </submittedName>
    <submittedName>
        <fullName evidence="2">Putative acyl-CoA N-acyltransferase</fullName>
    </submittedName>
</protein>
<dbReference type="SUPFAM" id="SSF55729">
    <property type="entry name" value="Acyl-CoA N-acyltransferases (Nat)"/>
    <property type="match status" value="1"/>
</dbReference>
<reference evidence="2 4" key="1">
    <citation type="submission" date="2013-07" db="EMBL/GenBank/DDBJ databases">
        <authorList>
            <person name="Genoscope - CEA"/>
        </authorList>
    </citation>
    <scope>NUCLEOTIDE SEQUENCE [LARGE SCALE GENOMIC DNA]</scope>
    <source>
        <strain evidence="2">FRM16</strain>
        <strain evidence="4">FRM16 / DSM 17909</strain>
    </source>
</reference>
<name>A0A068QR58_9GAMM</name>
<dbReference type="EMBL" id="VNHN01000055">
    <property type="protein sequence ID" value="TYP01017.1"/>
    <property type="molecule type" value="Genomic_DNA"/>
</dbReference>
<dbReference type="OrthoDB" id="9792929at2"/>
<evidence type="ECO:0000313" key="2">
    <source>
        <dbReference type="EMBL" id="CDG17131.1"/>
    </source>
</evidence>
<evidence type="ECO:0000313" key="4">
    <source>
        <dbReference type="Proteomes" id="UP000032721"/>
    </source>
</evidence>
<dbReference type="KEGG" id="xdo:XDD1_1432"/>
<dbReference type="RefSeq" id="WP_045969770.1">
    <property type="nucleotide sequence ID" value="NZ_CAWMED010000001.1"/>
</dbReference>
<proteinExistence type="predicted"/>
<dbReference type="AlphaFoldDB" id="A0A068QR58"/>
<gene>
    <name evidence="3" type="ORF">LY16_02796</name>
    <name evidence="2" type="ORF">XDD1_1432</name>
</gene>